<dbReference type="GO" id="GO:0003729">
    <property type="term" value="F:mRNA binding"/>
    <property type="evidence" value="ECO:0007669"/>
    <property type="project" value="TreeGrafter"/>
</dbReference>
<keyword evidence="6" id="KW-1185">Reference proteome</keyword>
<dbReference type="OrthoDB" id="20582at2759"/>
<dbReference type="PANTHER" id="PTHR13375">
    <property type="entry name" value="FMS INTERACTING PROTEIN"/>
    <property type="match status" value="1"/>
</dbReference>
<evidence type="ECO:0000256" key="4">
    <source>
        <dbReference type="SAM" id="Coils"/>
    </source>
</evidence>
<feature type="coiled-coil region" evidence="4">
    <location>
        <begin position="111"/>
        <end position="138"/>
    </location>
</feature>
<name>A0A6A5YZ28_9PLEO</name>
<sequence>MAVDPSTTSLDQLSQLDNLAQLDIGDHIKTPQIKTLYNENQKLKQLVKELFDYQNANPKLVDAKSRSEIDREKVVEKEIEAKSRKIRAQLGVVRTLFRQGAVKVREEKEATAEARKTNDQLLLQLNNLEYEEQSLQSEINAAKGYDHKWNKLPLITTEEFLEHFPEHKDSSEQELMKARIDHEHQVRVKLEEQRQEKLKKKQLLFANVKKGKDDLTKLDGMLEKFIEEAEPIKKVLEAE</sequence>
<gene>
    <name evidence="5" type="ORF">BDV96DRAFT_497835</name>
</gene>
<comment type="subcellular location">
    <subcellularLocation>
        <location evidence="1">Nucleus</location>
    </subcellularLocation>
</comment>
<dbReference type="EMBL" id="ML977331">
    <property type="protein sequence ID" value="KAF2112415.1"/>
    <property type="molecule type" value="Genomic_DNA"/>
</dbReference>
<dbReference type="InterPro" id="IPR019163">
    <property type="entry name" value="THO_Thoc5"/>
</dbReference>
<evidence type="ECO:0000313" key="5">
    <source>
        <dbReference type="EMBL" id="KAF2112415.1"/>
    </source>
</evidence>
<keyword evidence="4" id="KW-0175">Coiled coil</keyword>
<dbReference type="AlphaFoldDB" id="A0A6A5YZ28"/>
<dbReference type="Proteomes" id="UP000799770">
    <property type="component" value="Unassembled WGS sequence"/>
</dbReference>
<proteinExistence type="inferred from homology"/>
<keyword evidence="3" id="KW-0539">Nucleus</keyword>
<dbReference type="Pfam" id="PF09766">
    <property type="entry name" value="FmiP_Thoc5"/>
    <property type="match status" value="1"/>
</dbReference>
<dbReference type="PANTHER" id="PTHR13375:SF3">
    <property type="entry name" value="THO COMPLEX SUBUNIT 5 HOMOLOG"/>
    <property type="match status" value="1"/>
</dbReference>
<protein>
    <submittedName>
        <fullName evidence="5">Fms-interacting protein-domain-containing protein</fullName>
    </submittedName>
</protein>
<evidence type="ECO:0000256" key="2">
    <source>
        <dbReference type="ARBA" id="ARBA00008044"/>
    </source>
</evidence>
<evidence type="ECO:0000313" key="6">
    <source>
        <dbReference type="Proteomes" id="UP000799770"/>
    </source>
</evidence>
<comment type="similarity">
    <text evidence="2">Belongs to the THOC5 family.</text>
</comment>
<accession>A0A6A5YZ28</accession>
<reference evidence="5" key="1">
    <citation type="journal article" date="2020" name="Stud. Mycol.">
        <title>101 Dothideomycetes genomes: a test case for predicting lifestyles and emergence of pathogens.</title>
        <authorList>
            <person name="Haridas S."/>
            <person name="Albert R."/>
            <person name="Binder M."/>
            <person name="Bloem J."/>
            <person name="Labutti K."/>
            <person name="Salamov A."/>
            <person name="Andreopoulos B."/>
            <person name="Baker S."/>
            <person name="Barry K."/>
            <person name="Bills G."/>
            <person name="Bluhm B."/>
            <person name="Cannon C."/>
            <person name="Castanera R."/>
            <person name="Culley D."/>
            <person name="Daum C."/>
            <person name="Ezra D."/>
            <person name="Gonzalez J."/>
            <person name="Henrissat B."/>
            <person name="Kuo A."/>
            <person name="Liang C."/>
            <person name="Lipzen A."/>
            <person name="Lutzoni F."/>
            <person name="Magnuson J."/>
            <person name="Mondo S."/>
            <person name="Nolan M."/>
            <person name="Ohm R."/>
            <person name="Pangilinan J."/>
            <person name="Park H.-J."/>
            <person name="Ramirez L."/>
            <person name="Alfaro M."/>
            <person name="Sun H."/>
            <person name="Tritt A."/>
            <person name="Yoshinaga Y."/>
            <person name="Zwiers L.-H."/>
            <person name="Turgeon B."/>
            <person name="Goodwin S."/>
            <person name="Spatafora J."/>
            <person name="Crous P."/>
            <person name="Grigoriev I."/>
        </authorList>
    </citation>
    <scope>NUCLEOTIDE SEQUENCE</scope>
    <source>
        <strain evidence="5">CBS 627.86</strain>
    </source>
</reference>
<organism evidence="5 6">
    <name type="scientific">Lophiotrema nucula</name>
    <dbReference type="NCBI Taxonomy" id="690887"/>
    <lineage>
        <taxon>Eukaryota</taxon>
        <taxon>Fungi</taxon>
        <taxon>Dikarya</taxon>
        <taxon>Ascomycota</taxon>
        <taxon>Pezizomycotina</taxon>
        <taxon>Dothideomycetes</taxon>
        <taxon>Pleosporomycetidae</taxon>
        <taxon>Pleosporales</taxon>
        <taxon>Lophiotremataceae</taxon>
        <taxon>Lophiotrema</taxon>
    </lineage>
</organism>
<dbReference type="GO" id="GO:0000445">
    <property type="term" value="C:THO complex part of transcription export complex"/>
    <property type="evidence" value="ECO:0007669"/>
    <property type="project" value="TreeGrafter"/>
</dbReference>
<evidence type="ECO:0000256" key="3">
    <source>
        <dbReference type="ARBA" id="ARBA00023242"/>
    </source>
</evidence>
<dbReference type="GO" id="GO:0006406">
    <property type="term" value="P:mRNA export from nucleus"/>
    <property type="evidence" value="ECO:0007669"/>
    <property type="project" value="TreeGrafter"/>
</dbReference>
<evidence type="ECO:0000256" key="1">
    <source>
        <dbReference type="ARBA" id="ARBA00004123"/>
    </source>
</evidence>